<dbReference type="Gene3D" id="3.40.109.10">
    <property type="entry name" value="NADH Oxidase"/>
    <property type="match status" value="1"/>
</dbReference>
<evidence type="ECO:0000256" key="6">
    <source>
        <dbReference type="ARBA" id="ARBA00023002"/>
    </source>
</evidence>
<organism evidence="8 9">
    <name type="scientific">Candidatus Kaiserbacteria bacterium RIFCSPLOWO2_12_FULL_45_26</name>
    <dbReference type="NCBI Taxonomy" id="1798525"/>
    <lineage>
        <taxon>Bacteria</taxon>
        <taxon>Candidatus Kaiseribacteriota</taxon>
    </lineage>
</organism>
<dbReference type="InterPro" id="IPR029479">
    <property type="entry name" value="Nitroreductase"/>
</dbReference>
<protein>
    <recommendedName>
        <fullName evidence="7">Nitroreductase domain-containing protein</fullName>
    </recommendedName>
</protein>
<dbReference type="STRING" id="1798525.A3G90_01680"/>
<feature type="domain" description="Nitroreductase" evidence="7">
    <location>
        <begin position="7"/>
        <end position="185"/>
    </location>
</feature>
<dbReference type="SUPFAM" id="SSF55469">
    <property type="entry name" value="FMN-dependent nitroreductase-like"/>
    <property type="match status" value="1"/>
</dbReference>
<dbReference type="CDD" id="cd02149">
    <property type="entry name" value="NfsB-like"/>
    <property type="match status" value="1"/>
</dbReference>
<dbReference type="GO" id="GO:0016491">
    <property type="term" value="F:oxidoreductase activity"/>
    <property type="evidence" value="ECO:0007669"/>
    <property type="project" value="UniProtKB-KW"/>
</dbReference>
<keyword evidence="4" id="KW-0288">FMN</keyword>
<evidence type="ECO:0000313" key="9">
    <source>
        <dbReference type="Proteomes" id="UP000177325"/>
    </source>
</evidence>
<keyword evidence="6" id="KW-0560">Oxidoreductase</keyword>
<proteinExistence type="inferred from homology"/>
<keyword evidence="5" id="KW-0521">NADP</keyword>
<evidence type="ECO:0000256" key="5">
    <source>
        <dbReference type="ARBA" id="ARBA00022857"/>
    </source>
</evidence>
<comment type="cofactor">
    <cofactor evidence="1">
        <name>FMN</name>
        <dbReference type="ChEBI" id="CHEBI:58210"/>
    </cofactor>
</comment>
<evidence type="ECO:0000313" key="8">
    <source>
        <dbReference type="EMBL" id="OGG85394.1"/>
    </source>
</evidence>
<sequence>MHTKNWLKWRYATKKFDATKEVSADDLEYILEAGNLAATSYGLQPFKIVVVTDKEKKQALVGHAYNQGQVGENSALLVLAARTDVDATYIAEYTARIERTRSLPAGAVDGYKDMMVGDLTNRTEADRLVWAQKQAYIALGTMMIAAAEKGIDNAPMEGFNPAGFNEILGLSAHNLHATVILAIGYRSTEDETQNYAKVRKNLDDIVVRI</sequence>
<evidence type="ECO:0000256" key="2">
    <source>
        <dbReference type="ARBA" id="ARBA00007118"/>
    </source>
</evidence>
<comment type="caution">
    <text evidence="8">The sequence shown here is derived from an EMBL/GenBank/DDBJ whole genome shotgun (WGS) entry which is preliminary data.</text>
</comment>
<dbReference type="InterPro" id="IPR000415">
    <property type="entry name" value="Nitroreductase-like"/>
</dbReference>
<dbReference type="PANTHER" id="PTHR43673:SF2">
    <property type="entry name" value="NITROREDUCTASE"/>
    <property type="match status" value="1"/>
</dbReference>
<name>A0A1F6FHR0_9BACT</name>
<keyword evidence="3" id="KW-0285">Flavoprotein</keyword>
<evidence type="ECO:0000256" key="3">
    <source>
        <dbReference type="ARBA" id="ARBA00022630"/>
    </source>
</evidence>
<gene>
    <name evidence="8" type="ORF">A3G90_01680</name>
</gene>
<dbReference type="PANTHER" id="PTHR43673">
    <property type="entry name" value="NAD(P)H NITROREDUCTASE YDGI-RELATED"/>
    <property type="match status" value="1"/>
</dbReference>
<dbReference type="AlphaFoldDB" id="A0A1F6FHR0"/>
<dbReference type="Proteomes" id="UP000177325">
    <property type="component" value="Unassembled WGS sequence"/>
</dbReference>
<dbReference type="Pfam" id="PF00881">
    <property type="entry name" value="Nitroreductase"/>
    <property type="match status" value="1"/>
</dbReference>
<evidence type="ECO:0000256" key="4">
    <source>
        <dbReference type="ARBA" id="ARBA00022643"/>
    </source>
</evidence>
<evidence type="ECO:0000259" key="7">
    <source>
        <dbReference type="Pfam" id="PF00881"/>
    </source>
</evidence>
<comment type="similarity">
    <text evidence="2">Belongs to the nitroreductase family.</text>
</comment>
<evidence type="ECO:0000256" key="1">
    <source>
        <dbReference type="ARBA" id="ARBA00001917"/>
    </source>
</evidence>
<reference evidence="8 9" key="1">
    <citation type="journal article" date="2016" name="Nat. Commun.">
        <title>Thousands of microbial genomes shed light on interconnected biogeochemical processes in an aquifer system.</title>
        <authorList>
            <person name="Anantharaman K."/>
            <person name="Brown C.T."/>
            <person name="Hug L.A."/>
            <person name="Sharon I."/>
            <person name="Castelle C.J."/>
            <person name="Probst A.J."/>
            <person name="Thomas B.C."/>
            <person name="Singh A."/>
            <person name="Wilkins M.J."/>
            <person name="Karaoz U."/>
            <person name="Brodie E.L."/>
            <person name="Williams K.H."/>
            <person name="Hubbard S.S."/>
            <person name="Banfield J.F."/>
        </authorList>
    </citation>
    <scope>NUCLEOTIDE SEQUENCE [LARGE SCALE GENOMIC DNA]</scope>
</reference>
<dbReference type="InterPro" id="IPR033878">
    <property type="entry name" value="NfsB-like"/>
</dbReference>
<accession>A0A1F6FHR0</accession>
<dbReference type="EMBL" id="MFMM01000001">
    <property type="protein sequence ID" value="OGG85394.1"/>
    <property type="molecule type" value="Genomic_DNA"/>
</dbReference>